<dbReference type="EMBL" id="JADOFV010000001">
    <property type="protein sequence ID" value="MBF7126354.1"/>
    <property type="molecule type" value="Genomic_DNA"/>
</dbReference>
<name>A0A6L5A4F4_PEDPE</name>
<keyword evidence="4" id="KW-1185">Reference proteome</keyword>
<feature type="domain" description="Helicase Helix-turn-helix" evidence="1">
    <location>
        <begin position="247"/>
        <end position="294"/>
    </location>
</feature>
<gene>
    <name evidence="2" type="ORF">GBO79_02330</name>
    <name evidence="3" type="ORF">ITQ97_00685</name>
</gene>
<reference evidence="4" key="3">
    <citation type="submission" date="2020-03" db="EMBL/GenBank/DDBJ databases">
        <title>SpeciesPrimer: A bioinformatics pipeline dedicated to the design of qPCR primers for the quantification of bacterial species.</title>
        <authorList>
            <person name="Dreier M."/>
            <person name="Berthoud H."/>
            <person name="Shani N."/>
            <person name="Wechsler D."/>
            <person name="Junier P."/>
        </authorList>
    </citation>
    <scope>NUCLEOTIDE SEQUENCE [LARGE SCALE GENOMIC DNA]</scope>
    <source>
        <strain evidence="4">FAM13073</strain>
    </source>
</reference>
<reference evidence="3" key="4">
    <citation type="submission" date="2020-11" db="EMBL/GenBank/DDBJ databases">
        <title>Antibiotic susceptibility profiles of Pediococcus pentosaceus from various origins and their implications for the safety assessment of strains with food-technology applications.</title>
        <authorList>
            <person name="Shani N."/>
            <person name="Oberhaensli S."/>
            <person name="Arias E."/>
        </authorList>
    </citation>
    <scope>NUCLEOTIDE SEQUENCE</scope>
    <source>
        <strain evidence="3">FAM 19164</strain>
    </source>
</reference>
<organism evidence="3 5">
    <name type="scientific">Pediococcus pentosaceus</name>
    <dbReference type="NCBI Taxonomy" id="1255"/>
    <lineage>
        <taxon>Bacteria</taxon>
        <taxon>Bacillati</taxon>
        <taxon>Bacillota</taxon>
        <taxon>Bacilli</taxon>
        <taxon>Lactobacillales</taxon>
        <taxon>Lactobacillaceae</taxon>
        <taxon>Pediococcus</taxon>
    </lineage>
</organism>
<evidence type="ECO:0000313" key="3">
    <source>
        <dbReference type="EMBL" id="MBF7126354.1"/>
    </source>
</evidence>
<reference evidence="2" key="2">
    <citation type="submission" date="2019-12" db="EMBL/GenBank/DDBJ databases">
        <title>SpeciesPrimer: A bioinformatics pipeline dedicated to the design of qPCR primers for the quantification of bacterial species.</title>
        <authorList>
            <person name="Dreier M."/>
            <person name="Berthoud H."/>
            <person name="Shani N."/>
            <person name="Wechsler D."/>
            <person name="Junier P."/>
        </authorList>
    </citation>
    <scope>NUCLEOTIDE SEQUENCE</scope>
    <source>
        <strain evidence="2">FAM13073</strain>
    </source>
</reference>
<accession>A0A6L5A4F4</accession>
<evidence type="ECO:0000313" key="2">
    <source>
        <dbReference type="EMBL" id="KAF0415177.1"/>
    </source>
</evidence>
<dbReference type="AlphaFoldDB" id="A0A6L5A4F4"/>
<dbReference type="Proteomes" id="UP000743107">
    <property type="component" value="Unassembled WGS sequence"/>
</dbReference>
<evidence type="ECO:0000313" key="5">
    <source>
        <dbReference type="Proteomes" id="UP000743107"/>
    </source>
</evidence>
<sequence length="342" mass="39618">MIPEDVLAFFDLKQGRRPKAILNVLVGKMTVSALFWGLEYDILEYLNFWKTIDTTSFLENVDRAVEGGFLAKKDELIYLTEAGQQKQFSCTTPTPFIKKVRLDEAINLLLLANQVISEFSFKNNRYIPVSDNLRINVILKNWFKQLKSRNHHTTDIVQKYTQGLDELLSQLQQHDADILLSYLPNHVDPGWTIDQLAQAFGISKFQMELKIRLIFSKIISDAVLTKTAPFVDLLNSTIKENVMPDSTYQTWQLIQQGKTVDEVARLKHVKTNTVKEHILMAAILDSNFPFDKFVRFNFEIGKHPTEVDFRSIQSQIADITFFDFRLIQIRKIKEQQNNNGNR</sequence>
<dbReference type="EMBL" id="WENB01000001">
    <property type="protein sequence ID" value="KAF0415177.1"/>
    <property type="molecule type" value="Genomic_DNA"/>
</dbReference>
<protein>
    <submittedName>
        <fullName evidence="3">Helix-turn-helix domain-containing protein</fullName>
    </submittedName>
</protein>
<evidence type="ECO:0000259" key="1">
    <source>
        <dbReference type="Pfam" id="PF14493"/>
    </source>
</evidence>
<dbReference type="Proteomes" id="UP000472573">
    <property type="component" value="Unassembled WGS sequence"/>
</dbReference>
<dbReference type="RefSeq" id="WP_060743600.1">
    <property type="nucleotide sequence ID" value="NZ_CP023655.1"/>
</dbReference>
<comment type="caution">
    <text evidence="3">The sequence shown here is derived from an EMBL/GenBank/DDBJ whole genome shotgun (WGS) entry which is preliminary data.</text>
</comment>
<dbReference type="InterPro" id="IPR029491">
    <property type="entry name" value="Helicase_HTH"/>
</dbReference>
<reference evidence="2 4" key="1">
    <citation type="submission" date="2019-10" db="EMBL/GenBank/DDBJ databases">
        <authorList>
            <person name="Irmler S."/>
            <person name="Berthoud H."/>
            <person name="Roetschi A."/>
            <person name="Arias E."/>
            <person name="Shani N."/>
            <person name="Wuethrich D."/>
            <person name="Bruggmann R."/>
        </authorList>
    </citation>
    <scope>NUCLEOTIDE SEQUENCE [LARGE SCALE GENOMIC DNA]</scope>
    <source>
        <strain evidence="2 4">FAM13073</strain>
    </source>
</reference>
<proteinExistence type="predicted"/>
<dbReference type="Pfam" id="PF14493">
    <property type="entry name" value="HTH_40"/>
    <property type="match status" value="1"/>
</dbReference>
<evidence type="ECO:0000313" key="4">
    <source>
        <dbReference type="Proteomes" id="UP000472573"/>
    </source>
</evidence>